<dbReference type="HOGENOM" id="CLU_2317130_0_0_3"/>
<geneLocation type="plasmid" evidence="1 2">
    <name>pMIC7113.07</name>
</geneLocation>
<name>K9WRD9_9CYAN</name>
<dbReference type="EMBL" id="CP003637">
    <property type="protein sequence ID" value="AFZ22356.1"/>
    <property type="molecule type" value="Genomic_DNA"/>
</dbReference>
<keyword evidence="1" id="KW-0614">Plasmid</keyword>
<dbReference type="KEGG" id="mic:Mic7113_6797"/>
<dbReference type="AlphaFoldDB" id="K9WRD9"/>
<evidence type="ECO:0000313" key="2">
    <source>
        <dbReference type="Proteomes" id="UP000010471"/>
    </source>
</evidence>
<protein>
    <submittedName>
        <fullName evidence="1">Uncharacterized protein</fullName>
    </submittedName>
</protein>
<keyword evidence="2" id="KW-1185">Reference proteome</keyword>
<gene>
    <name evidence="1" type="ORF">Mic7113_6797</name>
</gene>
<evidence type="ECO:0000313" key="1">
    <source>
        <dbReference type="EMBL" id="AFZ22356.1"/>
    </source>
</evidence>
<dbReference type="Proteomes" id="UP000010471">
    <property type="component" value="Plasmid pMIC7113.07"/>
</dbReference>
<accession>K9WRD9</accession>
<organism evidence="1 2">
    <name type="scientific">Allocoleopsis franciscana PCC 7113</name>
    <dbReference type="NCBI Taxonomy" id="1173027"/>
    <lineage>
        <taxon>Bacteria</taxon>
        <taxon>Bacillati</taxon>
        <taxon>Cyanobacteriota</taxon>
        <taxon>Cyanophyceae</taxon>
        <taxon>Coleofasciculales</taxon>
        <taxon>Coleofasciculaceae</taxon>
        <taxon>Allocoleopsis</taxon>
        <taxon>Allocoleopsis franciscana</taxon>
    </lineage>
</organism>
<sequence>MKHCDWLRLKREGENICAALRQQGYQCRQHSRRLSWKVLQEGHTYVLTWLPAPVGDWNLLPNYTSPVRQQTSEELISFFASSIMSARSGNLDASALNFQ</sequence>
<reference evidence="1 2" key="1">
    <citation type="submission" date="2012-06" db="EMBL/GenBank/DDBJ databases">
        <title>Finished plasmid 7 of genome of Microcoleus sp. PCC 7113.</title>
        <authorList>
            <consortium name="US DOE Joint Genome Institute"/>
            <person name="Gugger M."/>
            <person name="Coursin T."/>
            <person name="Rippka R."/>
            <person name="Tandeau De Marsac N."/>
            <person name="Huntemann M."/>
            <person name="Wei C.-L."/>
            <person name="Han J."/>
            <person name="Detter J.C."/>
            <person name="Han C."/>
            <person name="Tapia R."/>
            <person name="Chen A."/>
            <person name="Kyrpides N."/>
            <person name="Mavromatis K."/>
            <person name="Markowitz V."/>
            <person name="Szeto E."/>
            <person name="Ivanova N."/>
            <person name="Pagani I."/>
            <person name="Pati A."/>
            <person name="Goodwin L."/>
            <person name="Nordberg H.P."/>
            <person name="Cantor M.N."/>
            <person name="Hua S.X."/>
            <person name="Woyke T."/>
            <person name="Kerfeld C.A."/>
        </authorList>
    </citation>
    <scope>NUCLEOTIDE SEQUENCE [LARGE SCALE GENOMIC DNA]</scope>
    <source>
        <strain evidence="1 2">PCC 7113</strain>
        <plasmid evidence="1 2">pMIC7113.07</plasmid>
    </source>
</reference>
<dbReference type="RefSeq" id="WP_015211600.1">
    <property type="nucleotide sequence ID" value="NC_019762.1"/>
</dbReference>
<proteinExistence type="predicted"/>